<gene>
    <name evidence="3" type="ORF">ATZ35_02680</name>
</gene>
<dbReference type="InterPro" id="IPR011067">
    <property type="entry name" value="Plasmid_toxin/cell-grow_inhib"/>
</dbReference>
<dbReference type="SUPFAM" id="SSF50118">
    <property type="entry name" value="Cell growth inhibitor/plasmid maintenance toxic component"/>
    <property type="match status" value="1"/>
</dbReference>
<dbReference type="EMBL" id="CP013655">
    <property type="protein sequence ID" value="ALS36103.1"/>
    <property type="molecule type" value="Genomic_DNA"/>
</dbReference>
<evidence type="ECO:0000256" key="2">
    <source>
        <dbReference type="ARBA" id="ARBA00022649"/>
    </source>
</evidence>
<proteinExistence type="inferred from homology"/>
<keyword evidence="4" id="KW-1185">Reference proteome</keyword>
<name>A0A0U2X5K3_9ENTE</name>
<dbReference type="RefSeq" id="WP_208929410.1">
    <property type="nucleotide sequence ID" value="NZ_CP013655.1"/>
</dbReference>
<dbReference type="PANTHER" id="PTHR33988">
    <property type="entry name" value="ENDORIBONUCLEASE MAZF-RELATED"/>
    <property type="match status" value="1"/>
</dbReference>
<accession>A0A0U2X5K3</accession>
<reference evidence="4" key="1">
    <citation type="submission" date="2015-12" db="EMBL/GenBank/DDBJ databases">
        <authorList>
            <person name="Lauer A."/>
            <person name="Humrighouse B."/>
            <person name="Loparev V."/>
            <person name="Shewmaker P.L."/>
            <person name="Whitney A.M."/>
            <person name="McLaughlin R.W."/>
        </authorList>
    </citation>
    <scope>NUCLEOTIDE SEQUENCE [LARGE SCALE GENOMIC DNA]</scope>
    <source>
        <strain evidence="4">LMG 26678</strain>
    </source>
</reference>
<comment type="similarity">
    <text evidence="1">Belongs to the PemK/MazF family.</text>
</comment>
<dbReference type="Gene3D" id="2.30.30.110">
    <property type="match status" value="1"/>
</dbReference>
<sequence>MNWMIKQRDIVIIDFEPSKGSEIKKRRPALVMSRDEYNLSSNLIIVCPITSTKSKQPYFVSINNEVFEKESKVNTKQVYSLDFTEKGGRNVQVIGHLQTKEFLNIAQHFLLNFNFPF</sequence>
<dbReference type="KEGG" id="erx:ATZ35_02680"/>
<dbReference type="GO" id="GO:0006402">
    <property type="term" value="P:mRNA catabolic process"/>
    <property type="evidence" value="ECO:0007669"/>
    <property type="project" value="TreeGrafter"/>
</dbReference>
<dbReference type="GO" id="GO:0016075">
    <property type="term" value="P:rRNA catabolic process"/>
    <property type="evidence" value="ECO:0007669"/>
    <property type="project" value="TreeGrafter"/>
</dbReference>
<keyword evidence="2" id="KW-1277">Toxin-antitoxin system</keyword>
<dbReference type="STRING" id="118060.ATZ35_02680"/>
<dbReference type="InterPro" id="IPR003477">
    <property type="entry name" value="PemK-like"/>
</dbReference>
<organism evidence="3 4">
    <name type="scientific">Enterococcus rotai</name>
    <dbReference type="NCBI Taxonomy" id="118060"/>
    <lineage>
        <taxon>Bacteria</taxon>
        <taxon>Bacillati</taxon>
        <taxon>Bacillota</taxon>
        <taxon>Bacilli</taxon>
        <taxon>Lactobacillales</taxon>
        <taxon>Enterococcaceae</taxon>
        <taxon>Enterococcus</taxon>
    </lineage>
</organism>
<evidence type="ECO:0000313" key="3">
    <source>
        <dbReference type="EMBL" id="ALS36103.1"/>
    </source>
</evidence>
<dbReference type="GO" id="GO:0004521">
    <property type="term" value="F:RNA endonuclease activity"/>
    <property type="evidence" value="ECO:0007669"/>
    <property type="project" value="TreeGrafter"/>
</dbReference>
<dbReference type="GO" id="GO:0003677">
    <property type="term" value="F:DNA binding"/>
    <property type="evidence" value="ECO:0007669"/>
    <property type="project" value="InterPro"/>
</dbReference>
<dbReference type="Pfam" id="PF02452">
    <property type="entry name" value="PemK_toxin"/>
    <property type="match status" value="1"/>
</dbReference>
<dbReference type="Proteomes" id="UP000067523">
    <property type="component" value="Chromosome"/>
</dbReference>
<dbReference type="AlphaFoldDB" id="A0A0U2X5K3"/>
<evidence type="ECO:0000256" key="1">
    <source>
        <dbReference type="ARBA" id="ARBA00007521"/>
    </source>
</evidence>
<protein>
    <submittedName>
        <fullName evidence="3">Growth inhibitor PemK</fullName>
    </submittedName>
</protein>
<evidence type="ECO:0000313" key="4">
    <source>
        <dbReference type="Proteomes" id="UP000067523"/>
    </source>
</evidence>